<sequence>MKKRHHYNMNEFLFINNNNTNDIINSKRKKNSVLIGLHDIGTSLLINLRKKKSLKEKRYRKLLTITLGTMSKFGFILYETNTIETIINLYFILIFVFILRPKKTLSKHLFFILPNNFTIFVTSNIWEKSMGSEEWPLLYAFFKEYIAKQFGFMQNHIGFDVLAEETITALLHSNRQLLEKHITRKEIDTFVNLVKSNKDYKFLEYLSDLCVANNEAIPSTQELICNCVLKTKENSSILIETRFERCNEKLVLMESTDDFSNRLKSQIQFSGSNSSLTIYSAPIDDRDSDLNDSIYQTITNSDENIILYWDNYAIQLQELVKSESIYERNMLEYYRYQLNLFSNMCLNRQYLAIEELSTNLTIELILKCMQDDMLNHDLRASFCRLMLHLHVDREPQELVTPVNYARLWINIPLAINIENYDAANEEESNMMFSESQARIEGVRKRFVRSSPSSPVSSNNLFQNDIKYEPEDTKFQATIDFVRAYLDNVVQQMSPFGDREQNKLTFEVVNLAKNLIYFGFYSFKDLLKLTKTLLEILDHDDNTTNSGSSEDQAPTIFSQSSIPLKNSTQLSHKNSVDQSEKTPEKRSCSNLGLMHFANDYSNESHINIRTHSSKRMNRYSSNFLTHENIDNRHPAATQSNSILSLNKLEDYFLYNEEEESVSRNYLMLIEDRFMAKVAEESQASESASTFGTKNLIVQGSSSTNQSANLLTHADNLIIKAKVYILEILKFILNVRLDYRLTYLLSLFKKAYENAYSSSNGMPDKKAFIKLVAEAEKIFRNEKELTDLDLDGAGGKTVRLEVLERITNLNTNH</sequence>
<dbReference type="EMBL" id="REGN01002004">
    <property type="protein sequence ID" value="RNA30999.1"/>
    <property type="molecule type" value="Genomic_DNA"/>
</dbReference>
<evidence type="ECO:0000313" key="5">
    <source>
        <dbReference type="Proteomes" id="UP000276133"/>
    </source>
</evidence>
<comment type="domain">
    <text evidence="1">The receptor contains a calcium channel in its C-terminal extremity. Its large N-terminal cytoplasmic region has the ligand-binding site in the N-terminus and modulatory sites in the middle portion immediately upstream of the channel region.</text>
</comment>
<dbReference type="InterPro" id="IPR035910">
    <property type="entry name" value="RyR/IP3R_RIH_dom_sf"/>
</dbReference>
<comment type="similarity">
    <text evidence="1">Belongs to the InsP3 receptor family.</text>
</comment>
<keyword evidence="1" id="KW-0813">Transport</keyword>
<dbReference type="InterPro" id="IPR015925">
    <property type="entry name" value="Ryanodine_IP3_receptor"/>
</dbReference>
<keyword evidence="5" id="KW-1185">Reference proteome</keyword>
<keyword evidence="1" id="KW-0109">Calcium transport</keyword>
<dbReference type="GO" id="GO:0005789">
    <property type="term" value="C:endoplasmic reticulum membrane"/>
    <property type="evidence" value="ECO:0007669"/>
    <property type="project" value="UniProtKB-SubCell"/>
</dbReference>
<keyword evidence="1" id="KW-0107">Calcium channel</keyword>
<dbReference type="PANTHER" id="PTHR13715:SF102">
    <property type="entry name" value="INOSITOL 1,4,5-TRISPHOSPHATE RECEPTOR"/>
    <property type="match status" value="1"/>
</dbReference>
<feature type="compositionally biased region" description="Basic and acidic residues" evidence="2">
    <location>
        <begin position="573"/>
        <end position="586"/>
    </location>
</feature>
<dbReference type="GO" id="GO:0070679">
    <property type="term" value="F:inositol 1,4,5 trisphosphate binding"/>
    <property type="evidence" value="ECO:0007669"/>
    <property type="project" value="UniProtKB-UniRule"/>
</dbReference>
<feature type="region of interest" description="Disordered" evidence="2">
    <location>
        <begin position="567"/>
        <end position="587"/>
    </location>
</feature>
<organism evidence="4 5">
    <name type="scientific">Brachionus plicatilis</name>
    <name type="common">Marine rotifer</name>
    <name type="synonym">Brachionus muelleri</name>
    <dbReference type="NCBI Taxonomy" id="10195"/>
    <lineage>
        <taxon>Eukaryota</taxon>
        <taxon>Metazoa</taxon>
        <taxon>Spiralia</taxon>
        <taxon>Gnathifera</taxon>
        <taxon>Rotifera</taxon>
        <taxon>Eurotatoria</taxon>
        <taxon>Monogononta</taxon>
        <taxon>Pseudotrocha</taxon>
        <taxon>Ploima</taxon>
        <taxon>Brachionidae</taxon>
        <taxon>Brachionus</taxon>
    </lineage>
</organism>
<comment type="caution">
    <text evidence="1">Lacks conserved residue(s) required for the propagation of feature annotation.</text>
</comment>
<comment type="function">
    <text evidence="1">Receptor for inositol 1,4,5-trisphosphate, a second messenger that mediates the release of intracellular calcium.</text>
</comment>
<keyword evidence="1" id="KW-1071">Ligand-gated ion channel</keyword>
<dbReference type="PANTHER" id="PTHR13715">
    <property type="entry name" value="RYANODINE RECEPTOR AND IP3 RECEPTOR"/>
    <property type="match status" value="1"/>
</dbReference>
<dbReference type="InterPro" id="IPR000493">
    <property type="entry name" value="InsP3_rcpt"/>
</dbReference>
<keyword evidence="1 4" id="KW-0675">Receptor</keyword>
<dbReference type="SUPFAM" id="SSF100909">
    <property type="entry name" value="IP3 receptor type 1 binding core, domain 2"/>
    <property type="match status" value="1"/>
</dbReference>
<dbReference type="InterPro" id="IPR000699">
    <property type="entry name" value="RIH_dom"/>
</dbReference>
<keyword evidence="1" id="KW-0812">Transmembrane</keyword>
<dbReference type="AlphaFoldDB" id="A0A3M7S5P4"/>
<gene>
    <name evidence="4" type="ORF">BpHYR1_036109</name>
</gene>
<dbReference type="STRING" id="10195.A0A3M7S5P4"/>
<evidence type="ECO:0000259" key="3">
    <source>
        <dbReference type="Pfam" id="PF01365"/>
    </source>
</evidence>
<keyword evidence="1" id="KW-0106">Calcium</keyword>
<dbReference type="GO" id="GO:0051209">
    <property type="term" value="P:release of sequestered calcium ion into cytosol"/>
    <property type="evidence" value="ECO:0007669"/>
    <property type="project" value="UniProtKB-UniRule"/>
</dbReference>
<reference evidence="4 5" key="1">
    <citation type="journal article" date="2018" name="Sci. Rep.">
        <title>Genomic signatures of local adaptation to the degree of environmental predictability in rotifers.</title>
        <authorList>
            <person name="Franch-Gras L."/>
            <person name="Hahn C."/>
            <person name="Garcia-Roger E.M."/>
            <person name="Carmona M.J."/>
            <person name="Serra M."/>
            <person name="Gomez A."/>
        </authorList>
    </citation>
    <scope>NUCLEOTIDE SEQUENCE [LARGE SCALE GENOMIC DNA]</scope>
    <source>
        <strain evidence="4">HYR1</strain>
    </source>
</reference>
<dbReference type="OrthoDB" id="76898at2759"/>
<keyword evidence="1" id="KW-0472">Membrane</keyword>
<dbReference type="Pfam" id="PF01365">
    <property type="entry name" value="RYDR_ITPR"/>
    <property type="match status" value="1"/>
</dbReference>
<comment type="caution">
    <text evidence="4">The sequence shown here is derived from an EMBL/GenBank/DDBJ whole genome shotgun (WGS) entry which is preliminary data.</text>
</comment>
<name>A0A3M7S5P4_BRAPC</name>
<dbReference type="Gene3D" id="1.25.10.30">
    <property type="entry name" value="IP3 receptor type 1 binding core, RIH domain"/>
    <property type="match status" value="1"/>
</dbReference>
<dbReference type="PRINTS" id="PR00779">
    <property type="entry name" value="INSP3RECEPTR"/>
</dbReference>
<protein>
    <recommendedName>
        <fullName evidence="1">Inositol 1,4,5-trisphosphate receptor</fullName>
    </recommendedName>
</protein>
<evidence type="ECO:0000256" key="1">
    <source>
        <dbReference type="RuleBase" id="RU368044"/>
    </source>
</evidence>
<keyword evidence="1" id="KW-0407">Ion channel</keyword>
<accession>A0A3M7S5P4</accession>
<dbReference type="GO" id="GO:0005220">
    <property type="term" value="F:inositol 1,4,5-trisphosphate-gated calcium channel activity"/>
    <property type="evidence" value="ECO:0007669"/>
    <property type="project" value="UniProtKB-UniRule"/>
</dbReference>
<feature type="transmembrane region" description="Helical" evidence="1">
    <location>
        <begin position="83"/>
        <end position="101"/>
    </location>
</feature>
<comment type="subcellular location">
    <subcellularLocation>
        <location evidence="1">Endoplasmic reticulum membrane</location>
        <topology evidence="1">Multi-pass membrane protein</topology>
    </subcellularLocation>
</comment>
<evidence type="ECO:0000313" key="4">
    <source>
        <dbReference type="EMBL" id="RNA30999.1"/>
    </source>
</evidence>
<evidence type="ECO:0000256" key="2">
    <source>
        <dbReference type="SAM" id="MobiDB-lite"/>
    </source>
</evidence>
<keyword evidence="1" id="KW-0256">Endoplasmic reticulum</keyword>
<feature type="domain" description="RIH" evidence="3">
    <location>
        <begin position="143"/>
        <end position="242"/>
    </location>
</feature>
<dbReference type="Proteomes" id="UP000276133">
    <property type="component" value="Unassembled WGS sequence"/>
</dbReference>
<comment type="subunit">
    <text evidence="1">Homotetramer.</text>
</comment>
<keyword evidence="1" id="KW-1133">Transmembrane helix</keyword>
<proteinExistence type="inferred from homology"/>
<keyword evidence="1" id="KW-0406">Ion transport</keyword>